<reference evidence="1" key="1">
    <citation type="submission" date="2023-04" db="EMBL/GenBank/DDBJ databases">
        <title>A chromosome-level genome assembly of the parasitoid wasp Eretmocerus hayati.</title>
        <authorList>
            <person name="Zhong Y."/>
            <person name="Liu S."/>
            <person name="Liu Y."/>
        </authorList>
    </citation>
    <scope>NUCLEOTIDE SEQUENCE</scope>
    <source>
        <strain evidence="1">ZJU_SS_LIU_2023</strain>
    </source>
</reference>
<protein>
    <submittedName>
        <fullName evidence="1">Uncharacterized protein</fullName>
    </submittedName>
</protein>
<accession>A0ACC2N5T5</accession>
<gene>
    <name evidence="1" type="ORF">QAD02_008195</name>
</gene>
<dbReference type="Proteomes" id="UP001239111">
    <property type="component" value="Chromosome 4"/>
</dbReference>
<proteinExistence type="predicted"/>
<keyword evidence="2" id="KW-1185">Reference proteome</keyword>
<evidence type="ECO:0000313" key="2">
    <source>
        <dbReference type="Proteomes" id="UP001239111"/>
    </source>
</evidence>
<organism evidence="1 2">
    <name type="scientific">Eretmocerus hayati</name>
    <dbReference type="NCBI Taxonomy" id="131215"/>
    <lineage>
        <taxon>Eukaryota</taxon>
        <taxon>Metazoa</taxon>
        <taxon>Ecdysozoa</taxon>
        <taxon>Arthropoda</taxon>
        <taxon>Hexapoda</taxon>
        <taxon>Insecta</taxon>
        <taxon>Pterygota</taxon>
        <taxon>Neoptera</taxon>
        <taxon>Endopterygota</taxon>
        <taxon>Hymenoptera</taxon>
        <taxon>Apocrita</taxon>
        <taxon>Proctotrupomorpha</taxon>
        <taxon>Chalcidoidea</taxon>
        <taxon>Aphelinidae</taxon>
        <taxon>Aphelininae</taxon>
        <taxon>Eretmocerus</taxon>
    </lineage>
</organism>
<comment type="caution">
    <text evidence="1">The sequence shown here is derived from an EMBL/GenBank/DDBJ whole genome shotgun (WGS) entry which is preliminary data.</text>
</comment>
<name>A0ACC2N5T5_9HYME</name>
<dbReference type="EMBL" id="CM056744">
    <property type="protein sequence ID" value="KAJ8666533.1"/>
    <property type="molecule type" value="Genomic_DNA"/>
</dbReference>
<sequence>MWGYLIEAVKARVLDREPRLNNIHRVPFESVKHNEDVLYLMALTVRAQRIMSRAKEGWREVQPEWKELEQLLCNELRQFLRAELDPIMLKTKVADDIFYVGRHLPYLVRKKLFGYRTINISIAEAEVLWESPEEWKKIEEKQRG</sequence>
<evidence type="ECO:0000313" key="1">
    <source>
        <dbReference type="EMBL" id="KAJ8666533.1"/>
    </source>
</evidence>